<dbReference type="AlphaFoldDB" id="A0A6A7G0L1"/>
<dbReference type="InterPro" id="IPR013083">
    <property type="entry name" value="Znf_RING/FYVE/PHD"/>
</dbReference>
<keyword evidence="2" id="KW-0677">Repeat</keyword>
<dbReference type="InterPro" id="IPR001841">
    <property type="entry name" value="Znf_RING"/>
</dbReference>
<protein>
    <submittedName>
        <fullName evidence="9">Tripartite motif-containing protein 3</fullName>
    </submittedName>
</protein>
<dbReference type="InterPro" id="IPR000315">
    <property type="entry name" value="Znf_B-box"/>
</dbReference>
<dbReference type="PROSITE" id="PS50119">
    <property type="entry name" value="ZF_BBOX"/>
    <property type="match status" value="1"/>
</dbReference>
<reference evidence="9" key="1">
    <citation type="submission" date="2017-11" db="EMBL/GenBank/DDBJ databases">
        <title>The sensing device of the deep-sea amphipod.</title>
        <authorList>
            <person name="Kobayashi H."/>
            <person name="Nagahama T."/>
            <person name="Arai W."/>
            <person name="Sasagawa Y."/>
            <person name="Umeda M."/>
            <person name="Hayashi T."/>
            <person name="Nikaido I."/>
            <person name="Watanabe H."/>
            <person name="Oguri K."/>
            <person name="Kitazato H."/>
            <person name="Fujioka K."/>
            <person name="Kido Y."/>
            <person name="Takami H."/>
        </authorList>
    </citation>
    <scope>NUCLEOTIDE SEQUENCE</scope>
    <source>
        <tissue evidence="9">Whole body</tissue>
    </source>
</reference>
<dbReference type="PROSITE" id="PS51125">
    <property type="entry name" value="NHL"/>
    <property type="match status" value="1"/>
</dbReference>
<dbReference type="PANTHER" id="PTHR25462">
    <property type="entry name" value="BONUS, ISOFORM C-RELATED"/>
    <property type="match status" value="1"/>
</dbReference>
<dbReference type="PANTHER" id="PTHR25462:SF285">
    <property type="entry name" value="RING-TYPE DOMAIN-CONTAINING PROTEIN"/>
    <property type="match status" value="1"/>
</dbReference>
<dbReference type="InterPro" id="IPR011042">
    <property type="entry name" value="6-blade_b-propeller_TolB-like"/>
</dbReference>
<dbReference type="Pfam" id="PF00643">
    <property type="entry name" value="zf-B_box"/>
    <property type="match status" value="1"/>
</dbReference>
<dbReference type="InterPro" id="IPR001258">
    <property type="entry name" value="NHL_repeat"/>
</dbReference>
<evidence type="ECO:0000259" key="8">
    <source>
        <dbReference type="PROSITE" id="PS50119"/>
    </source>
</evidence>
<feature type="domain" description="B box-type" evidence="8">
    <location>
        <begin position="148"/>
        <end position="199"/>
    </location>
</feature>
<dbReference type="GO" id="GO:0061630">
    <property type="term" value="F:ubiquitin protein ligase activity"/>
    <property type="evidence" value="ECO:0007669"/>
    <property type="project" value="TreeGrafter"/>
</dbReference>
<dbReference type="PROSITE" id="PS50089">
    <property type="entry name" value="ZF_RING_2"/>
    <property type="match status" value="1"/>
</dbReference>
<evidence type="ECO:0000313" key="9">
    <source>
        <dbReference type="EMBL" id="LAC24448.1"/>
    </source>
</evidence>
<evidence type="ECO:0000256" key="4">
    <source>
        <dbReference type="ARBA" id="ARBA00022833"/>
    </source>
</evidence>
<accession>A0A6A7G0L1</accession>
<dbReference type="Gene3D" id="3.30.160.60">
    <property type="entry name" value="Classic Zinc Finger"/>
    <property type="match status" value="1"/>
</dbReference>
<dbReference type="SUPFAM" id="SSF57845">
    <property type="entry name" value="B-box zinc-binding domain"/>
    <property type="match status" value="1"/>
</dbReference>
<dbReference type="SUPFAM" id="SSF101898">
    <property type="entry name" value="NHL repeat"/>
    <property type="match status" value="1"/>
</dbReference>
<name>A0A6A7G0L1_9CRUS</name>
<feature type="domain" description="RING-type" evidence="7">
    <location>
        <begin position="62"/>
        <end position="111"/>
    </location>
</feature>
<dbReference type="EMBL" id="IACT01005285">
    <property type="protein sequence ID" value="LAC24448.1"/>
    <property type="molecule type" value="mRNA"/>
</dbReference>
<dbReference type="InterPro" id="IPR017907">
    <property type="entry name" value="Znf_RING_CS"/>
</dbReference>
<keyword evidence="1" id="KW-0479">Metal-binding</keyword>
<evidence type="ECO:0000256" key="3">
    <source>
        <dbReference type="ARBA" id="ARBA00022771"/>
    </source>
</evidence>
<evidence type="ECO:0000256" key="1">
    <source>
        <dbReference type="ARBA" id="ARBA00022723"/>
    </source>
</evidence>
<dbReference type="GO" id="GO:0008270">
    <property type="term" value="F:zinc ion binding"/>
    <property type="evidence" value="ECO:0007669"/>
    <property type="project" value="UniProtKB-KW"/>
</dbReference>
<dbReference type="PROSITE" id="PS00518">
    <property type="entry name" value="ZF_RING_1"/>
    <property type="match status" value="1"/>
</dbReference>
<dbReference type="Gene3D" id="2.120.10.30">
    <property type="entry name" value="TolB, C-terminal domain"/>
    <property type="match status" value="2"/>
</dbReference>
<keyword evidence="3 5" id="KW-0863">Zinc-finger</keyword>
<proteinExistence type="evidence at transcript level"/>
<dbReference type="SMART" id="SM00184">
    <property type="entry name" value="RING"/>
    <property type="match status" value="1"/>
</dbReference>
<organism evidence="9">
    <name type="scientific">Hirondellea gigas</name>
    <dbReference type="NCBI Taxonomy" id="1518452"/>
    <lineage>
        <taxon>Eukaryota</taxon>
        <taxon>Metazoa</taxon>
        <taxon>Ecdysozoa</taxon>
        <taxon>Arthropoda</taxon>
        <taxon>Crustacea</taxon>
        <taxon>Multicrustacea</taxon>
        <taxon>Malacostraca</taxon>
        <taxon>Eumalacostraca</taxon>
        <taxon>Peracarida</taxon>
        <taxon>Amphipoda</taxon>
        <taxon>Amphilochidea</taxon>
        <taxon>Lysianassida</taxon>
        <taxon>Lysianassidira</taxon>
        <taxon>Lysianassoidea</taxon>
        <taxon>Lysianassidae</taxon>
        <taxon>Hirondellea</taxon>
    </lineage>
</organism>
<evidence type="ECO:0000256" key="6">
    <source>
        <dbReference type="PROSITE-ProRule" id="PRU00504"/>
    </source>
</evidence>
<feature type="repeat" description="NHL" evidence="6">
    <location>
        <begin position="431"/>
        <end position="475"/>
    </location>
</feature>
<sequence>MHCCQANVLIRNSDSGSSSSTTTAAAATSSSYSSSSNAVMSSTLVETVSINYEDFSEYFLTCGTCLCSYDGAEHTPKLLPCSHTVCVHCLSRIVASPSPRDDGYFRCPICRDNIRIPSGGVAALPPSFLVNQLLDLMATQRREVIPKCSTHSNQELLFCETCDLVFCTQCTSGSHYSTSVIPAAGGSGSTSHHHTVIPLAVAVKRMSEILCYKANECYSKLNSASEAVTTELHRLEHSVDAAFEEVNRSFEALTELVELRRLEVVAAVEAIRERKRSVLQEQLELVETERSGVEGQCEGLQYQVEVRNITQKISLLNTKIDSLQVLVEPRENCFLKFESSPEAAYSSLCRAVQEYGRVATSRTLPSLCCLEMPTSGGSKPVTHLSTRVFLHTVDYQGHNQVGEHNVSAHIFGRPVKNNPLTVDVCGDHNPHTVYGSKGSGLNQLLQPAAICLDDDTQMLFVADTGNSRIKVLDYSLSEQHHLVGEALAGRSVTGLCVTPAARTLMLVNWRNRTITELTQQGEIVQQFTHQQLQEPTTLTVTLSGLVLVVDSFRILVFSPGGTLAHTWGERGDKDGQLGAVTAICAVNTRGGSNMGDVITGDPSSQAGGADGGGGCAEDGEVVVADHRLQVFTTDGTYCRTVFRPSGVGTGKGPKGTYGGLFMDSNGLLLASRQERTQSCVQIFDYQLGSLIFTIASAESKLKRPAGLAATRDGWLLVLDIANCCIKKFRYR</sequence>
<dbReference type="Gene3D" id="3.30.40.10">
    <property type="entry name" value="Zinc/RING finger domain, C3HC4 (zinc finger)"/>
    <property type="match status" value="1"/>
</dbReference>
<evidence type="ECO:0000256" key="5">
    <source>
        <dbReference type="PROSITE-ProRule" id="PRU00024"/>
    </source>
</evidence>
<dbReference type="GO" id="GO:0005654">
    <property type="term" value="C:nucleoplasm"/>
    <property type="evidence" value="ECO:0007669"/>
    <property type="project" value="TreeGrafter"/>
</dbReference>
<dbReference type="CDD" id="cd16579">
    <property type="entry name" value="RING-HC_PML_C-V"/>
    <property type="match status" value="1"/>
</dbReference>
<evidence type="ECO:0000256" key="2">
    <source>
        <dbReference type="ARBA" id="ARBA00022737"/>
    </source>
</evidence>
<dbReference type="InterPro" id="IPR047153">
    <property type="entry name" value="TRIM45/56/19-like"/>
</dbReference>
<dbReference type="SUPFAM" id="SSF57850">
    <property type="entry name" value="RING/U-box"/>
    <property type="match status" value="1"/>
</dbReference>
<keyword evidence="4" id="KW-0862">Zinc</keyword>
<evidence type="ECO:0000259" key="7">
    <source>
        <dbReference type="PROSITE" id="PS50089"/>
    </source>
</evidence>